<dbReference type="EC" id="2.4.1.227" evidence="12"/>
<dbReference type="SUPFAM" id="SSF53756">
    <property type="entry name" value="UDP-Glycosyltransferase/glycogen phosphorylase"/>
    <property type="match status" value="1"/>
</dbReference>
<keyword evidence="4 12" id="KW-0808">Transferase</keyword>
<dbReference type="GO" id="GO:0071555">
    <property type="term" value="P:cell wall organization"/>
    <property type="evidence" value="ECO:0007669"/>
    <property type="project" value="UniProtKB-KW"/>
</dbReference>
<dbReference type="InterPro" id="IPR006009">
    <property type="entry name" value="GlcNAc_MurG"/>
</dbReference>
<keyword evidence="5" id="KW-0133">Cell shape</keyword>
<evidence type="ECO:0000256" key="5">
    <source>
        <dbReference type="ARBA" id="ARBA00022960"/>
    </source>
</evidence>
<evidence type="ECO:0000259" key="10">
    <source>
        <dbReference type="Pfam" id="PF03033"/>
    </source>
</evidence>
<dbReference type="HAMAP" id="MF_00033">
    <property type="entry name" value="MurG"/>
    <property type="match status" value="1"/>
</dbReference>
<protein>
    <submittedName>
        <fullName evidence="12">UDP-N-acetylglucosamine--N-acetylmuramyl-(Pentapeptide) pyrophosphoryl-undecaprenol N-acetylglucosamine transferase</fullName>
        <ecNumber evidence="12">2.4.1.227</ecNumber>
    </submittedName>
</protein>
<evidence type="ECO:0000259" key="11">
    <source>
        <dbReference type="Pfam" id="PF04101"/>
    </source>
</evidence>
<dbReference type="Gene3D" id="3.40.50.2000">
    <property type="entry name" value="Glycogen Phosphorylase B"/>
    <property type="match status" value="2"/>
</dbReference>
<evidence type="ECO:0000256" key="1">
    <source>
        <dbReference type="ARBA" id="ARBA00022475"/>
    </source>
</evidence>
<dbReference type="CDD" id="cd03785">
    <property type="entry name" value="GT28_MurG"/>
    <property type="match status" value="1"/>
</dbReference>
<dbReference type="GO" id="GO:0008360">
    <property type="term" value="P:regulation of cell shape"/>
    <property type="evidence" value="ECO:0007669"/>
    <property type="project" value="UniProtKB-KW"/>
</dbReference>
<keyword evidence="1" id="KW-1003">Cell membrane</keyword>
<feature type="domain" description="Glycosyl transferase family 28 C-terminal" evidence="11">
    <location>
        <begin position="195"/>
        <end position="349"/>
    </location>
</feature>
<dbReference type="GO" id="GO:0051301">
    <property type="term" value="P:cell division"/>
    <property type="evidence" value="ECO:0007669"/>
    <property type="project" value="UniProtKB-KW"/>
</dbReference>
<evidence type="ECO:0000256" key="3">
    <source>
        <dbReference type="ARBA" id="ARBA00022676"/>
    </source>
</evidence>
<dbReference type="PANTHER" id="PTHR21015">
    <property type="entry name" value="UDP-N-ACETYLGLUCOSAMINE--N-ACETYLMURAMYL-(PENTAPEPTIDE) PYROPHOSPHORYL-UNDECAPRENOL N-ACETYLGLUCOSAMINE TRANSFERASE 1"/>
    <property type="match status" value="1"/>
</dbReference>
<dbReference type="GO" id="GO:0005975">
    <property type="term" value="P:carbohydrate metabolic process"/>
    <property type="evidence" value="ECO:0007669"/>
    <property type="project" value="InterPro"/>
</dbReference>
<evidence type="ECO:0000256" key="2">
    <source>
        <dbReference type="ARBA" id="ARBA00022618"/>
    </source>
</evidence>
<organism evidence="12">
    <name type="scientific">hydrothermal vent metagenome</name>
    <dbReference type="NCBI Taxonomy" id="652676"/>
    <lineage>
        <taxon>unclassified sequences</taxon>
        <taxon>metagenomes</taxon>
        <taxon>ecological metagenomes</taxon>
    </lineage>
</organism>
<dbReference type="GO" id="GO:0009252">
    <property type="term" value="P:peptidoglycan biosynthetic process"/>
    <property type="evidence" value="ECO:0007669"/>
    <property type="project" value="UniProtKB-KW"/>
</dbReference>
<reference evidence="12" key="1">
    <citation type="submission" date="2015-10" db="EMBL/GenBank/DDBJ databases">
        <authorList>
            <person name="Gilbert D.G."/>
        </authorList>
    </citation>
    <scope>NUCLEOTIDE SEQUENCE</scope>
</reference>
<evidence type="ECO:0000256" key="9">
    <source>
        <dbReference type="ARBA" id="ARBA00023316"/>
    </source>
</evidence>
<keyword evidence="6" id="KW-0573">Peptidoglycan synthesis</keyword>
<evidence type="ECO:0000256" key="8">
    <source>
        <dbReference type="ARBA" id="ARBA00023306"/>
    </source>
</evidence>
<keyword evidence="2" id="KW-0132">Cell division</keyword>
<accession>A0A160VL87</accession>
<feature type="domain" description="Glycosyltransferase family 28 N-terminal" evidence="10">
    <location>
        <begin position="7"/>
        <end position="150"/>
    </location>
</feature>
<dbReference type="InterPro" id="IPR007235">
    <property type="entry name" value="Glyco_trans_28_C"/>
</dbReference>
<dbReference type="EMBL" id="FAXC01000389">
    <property type="protein sequence ID" value="CUV10274.1"/>
    <property type="molecule type" value="Genomic_DNA"/>
</dbReference>
<sequence length="365" mass="39586">MDKTMNIIISGGGTGGHLFPALAIGDEIKRRYPDANIHYIGSKFGIEKDVLPVKNVNHYLLPIRGLQRTINLEGIGKNLMLPGRLMASISKMKSLFRSINPDLVIGTGGYACALPLREAIRKKVPTLIQEQNSYPGVTTRWFADKANTVCIAFEEAQSYVKKKCVLAGNPVRKEINSGTRETGLKQFGFDLDKKTLFLFGGSQGSLALNEAMDKMISSLSISNTQVVWQTGKNHHANYAHHESDICKVLPFIDDMANAYAASDLVLSRSGAITCSELTVCGKPSILVPFPAAAADHQTKNADALAKHGAAALIAEKDFIPEKVSALIQSLLDQKNQLLDMAAASRKLGRLDATAKIVDHAMELIS</sequence>
<dbReference type="AlphaFoldDB" id="A0A160VL87"/>
<keyword evidence="8" id="KW-0131">Cell cycle</keyword>
<keyword evidence="9" id="KW-0961">Cell wall biogenesis/degradation</keyword>
<evidence type="ECO:0000256" key="7">
    <source>
        <dbReference type="ARBA" id="ARBA00023136"/>
    </source>
</evidence>
<dbReference type="Pfam" id="PF03033">
    <property type="entry name" value="Glyco_transf_28"/>
    <property type="match status" value="1"/>
</dbReference>
<evidence type="ECO:0000313" key="12">
    <source>
        <dbReference type="EMBL" id="CUV10274.1"/>
    </source>
</evidence>
<dbReference type="Pfam" id="PF04101">
    <property type="entry name" value="Glyco_tran_28_C"/>
    <property type="match status" value="1"/>
</dbReference>
<dbReference type="InterPro" id="IPR004276">
    <property type="entry name" value="GlycoTrans_28_N"/>
</dbReference>
<gene>
    <name evidence="12" type="ORF">MGWOODY_Mmi1715</name>
</gene>
<proteinExistence type="inferred from homology"/>
<dbReference type="PANTHER" id="PTHR21015:SF22">
    <property type="entry name" value="GLYCOSYLTRANSFERASE"/>
    <property type="match status" value="1"/>
</dbReference>
<evidence type="ECO:0000256" key="6">
    <source>
        <dbReference type="ARBA" id="ARBA00022984"/>
    </source>
</evidence>
<keyword evidence="7" id="KW-0472">Membrane</keyword>
<keyword evidence="3 12" id="KW-0328">Glycosyltransferase</keyword>
<name>A0A160VL87_9ZZZZ</name>
<evidence type="ECO:0000256" key="4">
    <source>
        <dbReference type="ARBA" id="ARBA00022679"/>
    </source>
</evidence>
<dbReference type="GO" id="GO:0050511">
    <property type="term" value="F:undecaprenyldiphospho-muramoylpentapeptide beta-N-acetylglucosaminyltransferase activity"/>
    <property type="evidence" value="ECO:0007669"/>
    <property type="project" value="InterPro"/>
</dbReference>
<dbReference type="NCBIfam" id="TIGR01133">
    <property type="entry name" value="murG"/>
    <property type="match status" value="1"/>
</dbReference>